<proteinExistence type="predicted"/>
<evidence type="ECO:0000313" key="2">
    <source>
        <dbReference type="Proteomes" id="UP001300261"/>
    </source>
</evidence>
<accession>A0ABT3QXS6</accession>
<dbReference type="Pfam" id="PF20001">
    <property type="entry name" value="DUF6428"/>
    <property type="match status" value="1"/>
</dbReference>
<evidence type="ECO:0000313" key="1">
    <source>
        <dbReference type="EMBL" id="MCX2721724.1"/>
    </source>
</evidence>
<comment type="caution">
    <text evidence="1">The sequence shown here is derived from an EMBL/GenBank/DDBJ whole genome shotgun (WGS) entry which is preliminary data.</text>
</comment>
<dbReference type="InterPro" id="IPR045534">
    <property type="entry name" value="DUF6428"/>
</dbReference>
<dbReference type="Proteomes" id="UP001300261">
    <property type="component" value="Unassembled WGS sequence"/>
</dbReference>
<sequence length="157" mass="16683">MTPNQLLESLNALPADAPLVFHTEAGPIGDGYHVTELKHARITSIDCGARVAQWDEASLQLLDGQGEEHMAVGKFSAIVRQSIRRVKALAECPMHVEFAHGNSGLRIYQLSGPRLEEGVVAVHLAEGRARCKPALEQAAAGSEGGCCGAGARTQCCR</sequence>
<protein>
    <submittedName>
        <fullName evidence="1">DUF6428 family protein</fullName>
    </submittedName>
</protein>
<dbReference type="RefSeq" id="WP_265961433.1">
    <property type="nucleotide sequence ID" value="NZ_JAPEVI010000003.1"/>
</dbReference>
<name>A0ABT3QXS6_9HYPH</name>
<reference evidence="1 2" key="1">
    <citation type="journal article" date="2016" name="Int. J. Syst. Evol. Microbiol.">
        <title>Labrenzia salina sp. nov., isolated from the rhizosphere of the halophyte Arthrocnemum macrostachyum.</title>
        <authorList>
            <person name="Camacho M."/>
            <person name="Redondo-Gomez S."/>
            <person name="Rodriguez-Llorente I."/>
            <person name="Rohde M."/>
            <person name="Sproer C."/>
            <person name="Schumann P."/>
            <person name="Klenk H.P."/>
            <person name="Montero-Calasanz M.D.C."/>
        </authorList>
    </citation>
    <scope>NUCLEOTIDE SEQUENCE [LARGE SCALE GENOMIC DNA]</scope>
    <source>
        <strain evidence="1 2">DSM 29163</strain>
    </source>
</reference>
<gene>
    <name evidence="1" type="ORF">ON753_04785</name>
</gene>
<keyword evidence="2" id="KW-1185">Reference proteome</keyword>
<dbReference type="EMBL" id="JAPEVI010000003">
    <property type="protein sequence ID" value="MCX2721724.1"/>
    <property type="molecule type" value="Genomic_DNA"/>
</dbReference>
<organism evidence="1 2">
    <name type="scientific">Roseibium salinum</name>
    <dbReference type="NCBI Taxonomy" id="1604349"/>
    <lineage>
        <taxon>Bacteria</taxon>
        <taxon>Pseudomonadati</taxon>
        <taxon>Pseudomonadota</taxon>
        <taxon>Alphaproteobacteria</taxon>
        <taxon>Hyphomicrobiales</taxon>
        <taxon>Stappiaceae</taxon>
        <taxon>Roseibium</taxon>
    </lineage>
</organism>